<name>A0ABW1V9C0_9BACL</name>
<evidence type="ECO:0000256" key="1">
    <source>
        <dbReference type="ARBA" id="ARBA00023002"/>
    </source>
</evidence>
<dbReference type="PIRSF" id="PIRSF004633">
    <property type="entry name" value="UCP_PLP_oxd"/>
    <property type="match status" value="1"/>
</dbReference>
<evidence type="ECO:0000259" key="2">
    <source>
        <dbReference type="Pfam" id="PF01243"/>
    </source>
</evidence>
<proteinExistence type="predicted"/>
<keyword evidence="4" id="KW-1185">Reference proteome</keyword>
<evidence type="ECO:0000313" key="4">
    <source>
        <dbReference type="Proteomes" id="UP001596233"/>
    </source>
</evidence>
<dbReference type="InterPro" id="IPR014419">
    <property type="entry name" value="HutZ"/>
</dbReference>
<reference evidence="4" key="1">
    <citation type="journal article" date="2019" name="Int. J. Syst. Evol. Microbiol.">
        <title>The Global Catalogue of Microorganisms (GCM) 10K type strain sequencing project: providing services to taxonomists for standard genome sequencing and annotation.</title>
        <authorList>
            <consortium name="The Broad Institute Genomics Platform"/>
            <consortium name="The Broad Institute Genome Sequencing Center for Infectious Disease"/>
            <person name="Wu L."/>
            <person name="Ma J."/>
        </authorList>
    </citation>
    <scope>NUCLEOTIDE SEQUENCE [LARGE SCALE GENOMIC DNA]</scope>
    <source>
        <strain evidence="4">PCU 280</strain>
    </source>
</reference>
<dbReference type="Pfam" id="PF01243">
    <property type="entry name" value="PNPOx_N"/>
    <property type="match status" value="1"/>
</dbReference>
<dbReference type="EMBL" id="JBHSTE010000005">
    <property type="protein sequence ID" value="MFC6334001.1"/>
    <property type="molecule type" value="Genomic_DNA"/>
</dbReference>
<dbReference type="Gene3D" id="2.30.110.10">
    <property type="entry name" value="Electron Transport, Fmn-binding Protein, Chain A"/>
    <property type="match status" value="1"/>
</dbReference>
<evidence type="ECO:0000313" key="3">
    <source>
        <dbReference type="EMBL" id="MFC6334001.1"/>
    </source>
</evidence>
<protein>
    <submittedName>
        <fullName evidence="3">HugZ family protein</fullName>
    </submittedName>
</protein>
<feature type="domain" description="Pyridoxamine 5'-phosphate oxidase N-terminal" evidence="2">
    <location>
        <begin position="12"/>
        <end position="142"/>
    </location>
</feature>
<comment type="caution">
    <text evidence="3">The sequence shown here is derived from an EMBL/GenBank/DDBJ whole genome shotgun (WGS) entry which is preliminary data.</text>
</comment>
<dbReference type="PANTHER" id="PTHR35176:SF6">
    <property type="entry name" value="HEME OXYGENASE HI_0854-RELATED"/>
    <property type="match status" value="1"/>
</dbReference>
<dbReference type="InterPro" id="IPR011576">
    <property type="entry name" value="Pyridox_Oxase_N"/>
</dbReference>
<dbReference type="InterPro" id="IPR012349">
    <property type="entry name" value="Split_barrel_FMN-bd"/>
</dbReference>
<dbReference type="SUPFAM" id="SSF50475">
    <property type="entry name" value="FMN-binding split barrel"/>
    <property type="match status" value="1"/>
</dbReference>
<sequence>MMNIKPMDVAVLKENYQNLVKSTKSIFLSTIALDVAPFLSYAPFVEHEGKVYVYLSRIAEHYRNLEANPAVDVMLIADESATKNIFARERARFKGRAANVGNEGYEEVFAKFEQKFGAPTFNMLRTLDFSLFELELAQGRYVVGFGQAFDVDFPGQHFEHVNRDAHGIDVKQGEK</sequence>
<dbReference type="Proteomes" id="UP001596233">
    <property type="component" value="Unassembled WGS sequence"/>
</dbReference>
<organism evidence="3 4">
    <name type="scientific">Paenibacillus septentrionalis</name>
    <dbReference type="NCBI Taxonomy" id="429342"/>
    <lineage>
        <taxon>Bacteria</taxon>
        <taxon>Bacillati</taxon>
        <taxon>Bacillota</taxon>
        <taxon>Bacilli</taxon>
        <taxon>Bacillales</taxon>
        <taxon>Paenibacillaceae</taxon>
        <taxon>Paenibacillus</taxon>
    </lineage>
</organism>
<dbReference type="InterPro" id="IPR052019">
    <property type="entry name" value="F420H2_bilvrd_red/Heme_oxyg"/>
</dbReference>
<dbReference type="RefSeq" id="WP_379236087.1">
    <property type="nucleotide sequence ID" value="NZ_JBHSTE010000005.1"/>
</dbReference>
<accession>A0ABW1V9C0</accession>
<gene>
    <name evidence="3" type="ORF">ACFP56_15340</name>
</gene>
<keyword evidence="1" id="KW-0560">Oxidoreductase</keyword>
<dbReference type="PANTHER" id="PTHR35176">
    <property type="entry name" value="HEME OXYGENASE HI_0854-RELATED"/>
    <property type="match status" value="1"/>
</dbReference>